<name>A0A0D2EEF4_9EURO</name>
<feature type="transmembrane region" description="Helical" evidence="6">
    <location>
        <begin position="274"/>
        <end position="291"/>
    </location>
</feature>
<dbReference type="InterPro" id="IPR036259">
    <property type="entry name" value="MFS_trans_sf"/>
</dbReference>
<feature type="transmembrane region" description="Helical" evidence="6">
    <location>
        <begin position="346"/>
        <end position="364"/>
    </location>
</feature>
<feature type="transmembrane region" description="Helical" evidence="6">
    <location>
        <begin position="385"/>
        <end position="403"/>
    </location>
</feature>
<feature type="transmembrane region" description="Helical" evidence="6">
    <location>
        <begin position="415"/>
        <end position="433"/>
    </location>
</feature>
<dbReference type="Gene3D" id="1.20.1250.20">
    <property type="entry name" value="MFS general substrate transporter like domains"/>
    <property type="match status" value="1"/>
</dbReference>
<feature type="transmembrane region" description="Helical" evidence="6">
    <location>
        <begin position="60"/>
        <end position="80"/>
    </location>
</feature>
<dbReference type="PANTHER" id="PTHR23294:SF59">
    <property type="entry name" value="UNC93-LIKE PROTEIN C922.05C"/>
    <property type="match status" value="1"/>
</dbReference>
<dbReference type="Pfam" id="PF05978">
    <property type="entry name" value="UNC-93"/>
    <property type="match status" value="1"/>
</dbReference>
<evidence type="ECO:0000313" key="7">
    <source>
        <dbReference type="EMBL" id="KIW53818.1"/>
    </source>
</evidence>
<organism evidence="7 8">
    <name type="scientific">Exophiala xenobiotica</name>
    <dbReference type="NCBI Taxonomy" id="348802"/>
    <lineage>
        <taxon>Eukaryota</taxon>
        <taxon>Fungi</taxon>
        <taxon>Dikarya</taxon>
        <taxon>Ascomycota</taxon>
        <taxon>Pezizomycotina</taxon>
        <taxon>Eurotiomycetes</taxon>
        <taxon>Chaetothyriomycetidae</taxon>
        <taxon>Chaetothyriales</taxon>
        <taxon>Herpotrichiellaceae</taxon>
        <taxon>Exophiala</taxon>
    </lineage>
</organism>
<keyword evidence="8" id="KW-1185">Reference proteome</keyword>
<dbReference type="PANTHER" id="PTHR23294">
    <property type="entry name" value="ET TRANSLATION PRODUCT-RELATED"/>
    <property type="match status" value="1"/>
</dbReference>
<gene>
    <name evidence="7" type="ORF">PV05_06230</name>
</gene>
<keyword evidence="3 6" id="KW-1133">Transmembrane helix</keyword>
<accession>A0A0D2EEF4</accession>
<keyword evidence="4 6" id="KW-0472">Membrane</keyword>
<dbReference type="GO" id="GO:0016020">
    <property type="term" value="C:membrane"/>
    <property type="evidence" value="ECO:0007669"/>
    <property type="project" value="UniProtKB-SubCell"/>
</dbReference>
<dbReference type="AlphaFoldDB" id="A0A0D2EEF4"/>
<feature type="transmembrane region" description="Helical" evidence="6">
    <location>
        <begin position="21"/>
        <end position="40"/>
    </location>
</feature>
<evidence type="ECO:0000313" key="8">
    <source>
        <dbReference type="Proteomes" id="UP000054342"/>
    </source>
</evidence>
<dbReference type="RefSeq" id="XP_013314402.1">
    <property type="nucleotide sequence ID" value="XM_013458948.1"/>
</dbReference>
<dbReference type="Proteomes" id="UP000054342">
    <property type="component" value="Unassembled WGS sequence"/>
</dbReference>
<evidence type="ECO:0000256" key="4">
    <source>
        <dbReference type="ARBA" id="ARBA00023136"/>
    </source>
</evidence>
<feature type="transmembrane region" description="Helical" evidence="6">
    <location>
        <begin position="182"/>
        <end position="202"/>
    </location>
</feature>
<dbReference type="InterPro" id="IPR051617">
    <property type="entry name" value="UNC-93-like_regulator"/>
</dbReference>
<feature type="region of interest" description="Disordered" evidence="5">
    <location>
        <begin position="486"/>
        <end position="505"/>
    </location>
</feature>
<dbReference type="GeneID" id="25328138"/>
<feature type="transmembrane region" description="Helical" evidence="6">
    <location>
        <begin position="239"/>
        <end position="262"/>
    </location>
</feature>
<evidence type="ECO:0000256" key="3">
    <source>
        <dbReference type="ARBA" id="ARBA00022989"/>
    </source>
</evidence>
<protein>
    <submittedName>
        <fullName evidence="7">Uncharacterized protein</fullName>
    </submittedName>
</protein>
<evidence type="ECO:0000256" key="5">
    <source>
        <dbReference type="SAM" id="MobiDB-lite"/>
    </source>
</evidence>
<evidence type="ECO:0000256" key="1">
    <source>
        <dbReference type="ARBA" id="ARBA00004141"/>
    </source>
</evidence>
<reference evidence="7 8" key="1">
    <citation type="submission" date="2015-01" db="EMBL/GenBank/DDBJ databases">
        <title>The Genome Sequence of Exophiala xenobiotica CBS118157.</title>
        <authorList>
            <consortium name="The Broad Institute Genomics Platform"/>
            <person name="Cuomo C."/>
            <person name="de Hoog S."/>
            <person name="Gorbushina A."/>
            <person name="Stielow B."/>
            <person name="Teixiera M."/>
            <person name="Abouelleil A."/>
            <person name="Chapman S.B."/>
            <person name="Priest M."/>
            <person name="Young S.K."/>
            <person name="Wortman J."/>
            <person name="Nusbaum C."/>
            <person name="Birren B."/>
        </authorList>
    </citation>
    <scope>NUCLEOTIDE SEQUENCE [LARGE SCALE GENOMIC DNA]</scope>
    <source>
        <strain evidence="7 8">CBS 118157</strain>
    </source>
</reference>
<feature type="transmembrane region" description="Helical" evidence="6">
    <location>
        <begin position="303"/>
        <end position="326"/>
    </location>
</feature>
<dbReference type="SUPFAM" id="SSF103473">
    <property type="entry name" value="MFS general substrate transporter"/>
    <property type="match status" value="1"/>
</dbReference>
<proteinExistence type="predicted"/>
<keyword evidence="2 6" id="KW-0812">Transmembrane</keyword>
<evidence type="ECO:0000256" key="6">
    <source>
        <dbReference type="SAM" id="Phobius"/>
    </source>
</evidence>
<sequence>MKFMEPSLGKGRFRLNRPINQNFVVGAILFCLPGIYLALTGLGAGGGRPSSQTVASTTNAVLYGLFCLFGWIGGAILNIFKPKVTMMFGAIGYPLYVGGLWYFDRQGNSWFPYLGGAILGVTAGCLWTACGFIQFAYAQEDEKALFITWQWVFTSFGGTIGSLIAFGVNFHQTESTGVSNAVYAVFIVIMCMAILIAFFFIIDPKKVVRDDGTHIAIFQDPNVMEEVRGIIRLFTDWRILMLIPGIFVAEMNLALLSSINAYYFNLRTRSLNNVLFQFIMMPCPLMLAFVMDTNRIKSRRVRGMVGTCIMGALCLATNAGLAAWIVKNDVNRQKNTPPGIDWSDSAFGAGFALYLLEGIIYATYQICVQWTLGAMSNDPQICSRLSGLFKGTTALGMCISFVLDSKNVSYLDQLIVQFTLYAVGLGFLLSIIWTQVKPTNYFLEENVIVPHKWEDKARIEGLVGEEQIEKEHEKEMIAEKAVSVAGKGSMEVKESGRRASGASKA</sequence>
<feature type="transmembrane region" description="Helical" evidence="6">
    <location>
        <begin position="110"/>
        <end position="137"/>
    </location>
</feature>
<comment type="subcellular location">
    <subcellularLocation>
        <location evidence="1">Membrane</location>
        <topology evidence="1">Multi-pass membrane protein</topology>
    </subcellularLocation>
</comment>
<feature type="transmembrane region" description="Helical" evidence="6">
    <location>
        <begin position="87"/>
        <end position="104"/>
    </location>
</feature>
<feature type="transmembrane region" description="Helical" evidence="6">
    <location>
        <begin position="149"/>
        <end position="170"/>
    </location>
</feature>
<dbReference type="EMBL" id="KN847320">
    <property type="protein sequence ID" value="KIW53818.1"/>
    <property type="molecule type" value="Genomic_DNA"/>
</dbReference>
<dbReference type="InterPro" id="IPR010291">
    <property type="entry name" value="Ion_channel_UNC-93"/>
</dbReference>
<dbReference type="HOGENOM" id="CLU_030884_0_0_1"/>
<evidence type="ECO:0000256" key="2">
    <source>
        <dbReference type="ARBA" id="ARBA00022692"/>
    </source>
</evidence>
<dbReference type="OrthoDB" id="196103at2759"/>